<organism evidence="12 13">
    <name type="scientific">Cellulophaga geojensis KL-A</name>
    <dbReference type="NCBI Taxonomy" id="1328323"/>
    <lineage>
        <taxon>Bacteria</taxon>
        <taxon>Pseudomonadati</taxon>
        <taxon>Bacteroidota</taxon>
        <taxon>Flavobacteriia</taxon>
        <taxon>Flavobacteriales</taxon>
        <taxon>Flavobacteriaceae</taxon>
        <taxon>Cellulophaga</taxon>
    </lineage>
</organism>
<dbReference type="PANTHER" id="PTHR18919">
    <property type="entry name" value="ACETYL-COA C-ACYLTRANSFERASE"/>
    <property type="match status" value="1"/>
</dbReference>
<comment type="caution">
    <text evidence="12">The sequence shown here is derived from an EMBL/GenBank/DDBJ whole genome shotgun (WGS) entry which is preliminary data.</text>
</comment>
<feature type="domain" description="Thiolase N-terminal" evidence="10">
    <location>
        <begin position="4"/>
        <end position="260"/>
    </location>
</feature>
<dbReference type="InterPro" id="IPR002155">
    <property type="entry name" value="Thiolase"/>
</dbReference>
<dbReference type="InterPro" id="IPR020610">
    <property type="entry name" value="Thiolase_AS"/>
</dbReference>
<dbReference type="Proteomes" id="UP000019275">
    <property type="component" value="Unassembled WGS sequence"/>
</dbReference>
<dbReference type="InterPro" id="IPR020616">
    <property type="entry name" value="Thiolase_N"/>
</dbReference>
<comment type="similarity">
    <text evidence="1 9">Belongs to the thiolase-like superfamily. Thiolase family.</text>
</comment>
<reference evidence="12 13" key="1">
    <citation type="journal article" date="2014" name="Genome Announc.">
        <title>Draft Genome Sequence of the Carrageenan-Degrading Bacterium Cellulophaga sp. Strain KL-A, Isolated from Decaying Marine Algae.</title>
        <authorList>
            <person name="Shan D."/>
            <person name="Ying J."/>
            <person name="Li X."/>
            <person name="Gao Z."/>
            <person name="Wei G."/>
            <person name="Shao Z."/>
        </authorList>
    </citation>
    <scope>NUCLEOTIDE SEQUENCE [LARGE SCALE GENOMIC DNA]</scope>
    <source>
        <strain evidence="12 13">KL-A</strain>
    </source>
</reference>
<proteinExistence type="inferred from homology"/>
<sequence>MKDVVIVSMARTPIGSFLGSLSSVAAPKLGAIAIKGALDKIKLEPSQVQEVLMGNVVQAGVGQAPARQAAIYAGIPNTVPCTTVNKVCASGMKTIMQAAQSIALGDNDIVVAGGMENMSMVPHYVHLRNGQKFGPTSLVDGLQKDGLVDAYDQNAMGVCADACATEYEFSREDQDNFAIQSYKRSAAAWEQGKFNNEVVPVEVPQRRGEPVVVSEDEEFKNVKLEKIPALRPAFTKEGTVTAANASTINDGAAALVLMSADKAKELNLTPLAKIKSYADAAHEPEWFTTAPSKALPKALGKAGIEIGDVDYFEFNEAFSVVGLANMKILGLNDSNVNVNGGAVSLGHPLGCSGARIVITLLSVLEQNNGKIGAAAICNGGGGASAIVLEKA</sequence>
<keyword evidence="4 9" id="KW-0808">Transferase</keyword>
<dbReference type="Pfam" id="PF02803">
    <property type="entry name" value="Thiolase_C"/>
    <property type="match status" value="1"/>
</dbReference>
<evidence type="ECO:0000256" key="1">
    <source>
        <dbReference type="ARBA" id="ARBA00010982"/>
    </source>
</evidence>
<dbReference type="PROSITE" id="PS00098">
    <property type="entry name" value="THIOLASE_1"/>
    <property type="match status" value="1"/>
</dbReference>
<dbReference type="Pfam" id="PF00108">
    <property type="entry name" value="Thiolase_N"/>
    <property type="match status" value="1"/>
</dbReference>
<dbReference type="NCBIfam" id="TIGR01930">
    <property type="entry name" value="AcCoA-C-Actrans"/>
    <property type="match status" value="1"/>
</dbReference>
<dbReference type="InterPro" id="IPR020613">
    <property type="entry name" value="Thiolase_CS"/>
</dbReference>
<gene>
    <name evidence="12" type="ORF">KLA_15505</name>
</gene>
<evidence type="ECO:0000256" key="6">
    <source>
        <dbReference type="ARBA" id="ARBA00022946"/>
    </source>
</evidence>
<evidence type="ECO:0000256" key="7">
    <source>
        <dbReference type="ARBA" id="ARBA00022958"/>
    </source>
</evidence>
<keyword evidence="13" id="KW-1185">Reference proteome</keyword>
<dbReference type="InterPro" id="IPR020615">
    <property type="entry name" value="Thiolase_acyl_enz_int_AS"/>
</dbReference>
<evidence type="ECO:0000256" key="9">
    <source>
        <dbReference type="RuleBase" id="RU003557"/>
    </source>
</evidence>
<dbReference type="InterPro" id="IPR020617">
    <property type="entry name" value="Thiolase_C"/>
</dbReference>
<dbReference type="SUPFAM" id="SSF53901">
    <property type="entry name" value="Thiolase-like"/>
    <property type="match status" value="2"/>
</dbReference>
<evidence type="ECO:0000313" key="12">
    <source>
        <dbReference type="EMBL" id="EWH11629.1"/>
    </source>
</evidence>
<evidence type="ECO:0000313" key="13">
    <source>
        <dbReference type="Proteomes" id="UP000019275"/>
    </source>
</evidence>
<dbReference type="EC" id="2.3.1.9" evidence="3"/>
<keyword evidence="8 9" id="KW-0012">Acyltransferase</keyword>
<comment type="subunit">
    <text evidence="2">Homotetramer.</text>
</comment>
<evidence type="ECO:0000256" key="3">
    <source>
        <dbReference type="ARBA" id="ARBA00012705"/>
    </source>
</evidence>
<keyword evidence="5" id="KW-0479">Metal-binding</keyword>
<dbReference type="PANTHER" id="PTHR18919:SF156">
    <property type="entry name" value="ACETYL-COA ACETYLTRANSFERASE, MITOCHONDRIAL"/>
    <property type="match status" value="1"/>
</dbReference>
<name>A0ABN0RK88_9FLAO</name>
<dbReference type="RefSeq" id="WP_013621977.1">
    <property type="nucleotide sequence ID" value="NZ_ARZX01000026.1"/>
</dbReference>
<protein>
    <recommendedName>
        <fullName evidence="3">acetyl-CoA C-acetyltransferase</fullName>
        <ecNumber evidence="3">2.3.1.9</ecNumber>
    </recommendedName>
</protein>
<keyword evidence="6" id="KW-0809">Transit peptide</keyword>
<evidence type="ECO:0000256" key="2">
    <source>
        <dbReference type="ARBA" id="ARBA00011881"/>
    </source>
</evidence>
<dbReference type="InterPro" id="IPR016039">
    <property type="entry name" value="Thiolase-like"/>
</dbReference>
<evidence type="ECO:0000256" key="4">
    <source>
        <dbReference type="ARBA" id="ARBA00022679"/>
    </source>
</evidence>
<evidence type="ECO:0000259" key="11">
    <source>
        <dbReference type="Pfam" id="PF02803"/>
    </source>
</evidence>
<dbReference type="PROSITE" id="PS00099">
    <property type="entry name" value="THIOLASE_3"/>
    <property type="match status" value="1"/>
</dbReference>
<dbReference type="PIRSF" id="PIRSF000429">
    <property type="entry name" value="Ac-CoA_Ac_transf"/>
    <property type="match status" value="1"/>
</dbReference>
<evidence type="ECO:0000256" key="8">
    <source>
        <dbReference type="ARBA" id="ARBA00023315"/>
    </source>
</evidence>
<dbReference type="Gene3D" id="3.40.47.10">
    <property type="match status" value="1"/>
</dbReference>
<dbReference type="EMBL" id="ARZX01000026">
    <property type="protein sequence ID" value="EWH11629.1"/>
    <property type="molecule type" value="Genomic_DNA"/>
</dbReference>
<dbReference type="CDD" id="cd00751">
    <property type="entry name" value="thiolase"/>
    <property type="match status" value="1"/>
</dbReference>
<keyword evidence="7" id="KW-0630">Potassium</keyword>
<accession>A0ABN0RK88</accession>
<dbReference type="PROSITE" id="PS00737">
    <property type="entry name" value="THIOLASE_2"/>
    <property type="match status" value="1"/>
</dbReference>
<evidence type="ECO:0000256" key="5">
    <source>
        <dbReference type="ARBA" id="ARBA00022723"/>
    </source>
</evidence>
<feature type="domain" description="Thiolase C-terminal" evidence="11">
    <location>
        <begin position="268"/>
        <end position="390"/>
    </location>
</feature>
<evidence type="ECO:0000259" key="10">
    <source>
        <dbReference type="Pfam" id="PF00108"/>
    </source>
</evidence>